<evidence type="ECO:0000313" key="6">
    <source>
        <dbReference type="Proteomes" id="UP000306602"/>
    </source>
</evidence>
<accession>A0A4S4NKY8</accession>
<evidence type="ECO:0000256" key="3">
    <source>
        <dbReference type="SAM" id="Phobius"/>
    </source>
</evidence>
<dbReference type="OrthoDB" id="189250at2"/>
<sequence>MAMGVVMSSEQGIWKTYGAMILTAGGSAALAVGILAFRAADTAEAGVDQAFGLLAASEYAAPPDPLAEPATRAGTSQDQLLPGAQIPPNPSRRVLSLAAALKAEDVPMMDTSVLTPPDQHGADHAGHDHSDHDHSGHDHSAHEDHGDAPRLAALDAPTKTDAVSAPVPSATDQKSPGKPGKKAKAPDCVRVLKTIASRATIYFNSGSAIVDARGKAAAYVLASQVQACPNTSVTIVGHADPTGDANLNLALSWLRANNVLHAITAAGFDPSRFRTHSHLQDHPAKGCEHYDAVDRRTEFSVRWTPPDAVAQN</sequence>
<evidence type="ECO:0000256" key="1">
    <source>
        <dbReference type="PROSITE-ProRule" id="PRU00473"/>
    </source>
</evidence>
<keyword evidence="1 3" id="KW-0472">Membrane</keyword>
<dbReference type="Pfam" id="PF00691">
    <property type="entry name" value="OmpA"/>
    <property type="match status" value="1"/>
</dbReference>
<protein>
    <recommendedName>
        <fullName evidence="4">OmpA-like domain-containing protein</fullName>
    </recommendedName>
</protein>
<dbReference type="PANTHER" id="PTHR30329">
    <property type="entry name" value="STATOR ELEMENT OF FLAGELLAR MOTOR COMPLEX"/>
    <property type="match status" value="1"/>
</dbReference>
<feature type="compositionally biased region" description="Basic and acidic residues" evidence="2">
    <location>
        <begin position="120"/>
        <end position="146"/>
    </location>
</feature>
<organism evidence="5 6">
    <name type="scientific">Aliishimia ponticola</name>
    <dbReference type="NCBI Taxonomy" id="2499833"/>
    <lineage>
        <taxon>Bacteria</taxon>
        <taxon>Pseudomonadati</taxon>
        <taxon>Pseudomonadota</taxon>
        <taxon>Alphaproteobacteria</taxon>
        <taxon>Rhodobacterales</taxon>
        <taxon>Paracoccaceae</taxon>
        <taxon>Aliishimia</taxon>
    </lineage>
</organism>
<dbReference type="SUPFAM" id="SSF103088">
    <property type="entry name" value="OmpA-like"/>
    <property type="match status" value="1"/>
</dbReference>
<evidence type="ECO:0000259" key="4">
    <source>
        <dbReference type="PROSITE" id="PS51123"/>
    </source>
</evidence>
<dbReference type="PANTHER" id="PTHR30329:SF20">
    <property type="entry name" value="EXPORTED PROTEIN"/>
    <property type="match status" value="1"/>
</dbReference>
<dbReference type="PROSITE" id="PS51123">
    <property type="entry name" value="OMPA_2"/>
    <property type="match status" value="1"/>
</dbReference>
<gene>
    <name evidence="5" type="ORF">E4Z66_07645</name>
</gene>
<proteinExistence type="predicted"/>
<feature type="region of interest" description="Disordered" evidence="2">
    <location>
        <begin position="158"/>
        <end position="185"/>
    </location>
</feature>
<feature type="region of interest" description="Disordered" evidence="2">
    <location>
        <begin position="110"/>
        <end position="146"/>
    </location>
</feature>
<dbReference type="CDD" id="cd07185">
    <property type="entry name" value="OmpA_C-like"/>
    <property type="match status" value="1"/>
</dbReference>
<reference evidence="5 6" key="1">
    <citation type="submission" date="2019-04" db="EMBL/GenBank/DDBJ databases">
        <title>Shimia ponticola sp. nov., isolated from seawater.</title>
        <authorList>
            <person name="Kim Y.-O."/>
            <person name="Yoon J.-H."/>
        </authorList>
    </citation>
    <scope>NUCLEOTIDE SEQUENCE [LARGE SCALE GENOMIC DNA]</scope>
    <source>
        <strain evidence="5 6">MYP11</strain>
    </source>
</reference>
<evidence type="ECO:0000256" key="2">
    <source>
        <dbReference type="SAM" id="MobiDB-lite"/>
    </source>
</evidence>
<dbReference type="Gene3D" id="3.30.1330.60">
    <property type="entry name" value="OmpA-like domain"/>
    <property type="match status" value="1"/>
</dbReference>
<feature type="domain" description="OmpA-like" evidence="4">
    <location>
        <begin position="190"/>
        <end position="305"/>
    </location>
</feature>
<dbReference type="EMBL" id="SRKY01000002">
    <property type="protein sequence ID" value="THH36810.1"/>
    <property type="molecule type" value="Genomic_DNA"/>
</dbReference>
<comment type="caution">
    <text evidence="5">The sequence shown here is derived from an EMBL/GenBank/DDBJ whole genome shotgun (WGS) entry which is preliminary data.</text>
</comment>
<name>A0A4S4NKY8_9RHOB</name>
<keyword evidence="3" id="KW-0812">Transmembrane</keyword>
<dbReference type="InterPro" id="IPR006665">
    <property type="entry name" value="OmpA-like"/>
</dbReference>
<dbReference type="InterPro" id="IPR050330">
    <property type="entry name" value="Bact_OuterMem_StrucFunc"/>
</dbReference>
<dbReference type="AlphaFoldDB" id="A0A4S4NKY8"/>
<dbReference type="InterPro" id="IPR036737">
    <property type="entry name" value="OmpA-like_sf"/>
</dbReference>
<evidence type="ECO:0000313" key="5">
    <source>
        <dbReference type="EMBL" id="THH36810.1"/>
    </source>
</evidence>
<feature type="transmembrane region" description="Helical" evidence="3">
    <location>
        <begin position="17"/>
        <end position="37"/>
    </location>
</feature>
<dbReference type="GO" id="GO:0016020">
    <property type="term" value="C:membrane"/>
    <property type="evidence" value="ECO:0007669"/>
    <property type="project" value="UniProtKB-UniRule"/>
</dbReference>
<feature type="region of interest" description="Disordered" evidence="2">
    <location>
        <begin position="64"/>
        <end position="90"/>
    </location>
</feature>
<keyword evidence="6" id="KW-1185">Reference proteome</keyword>
<dbReference type="Proteomes" id="UP000306602">
    <property type="component" value="Unassembled WGS sequence"/>
</dbReference>
<keyword evidence="3" id="KW-1133">Transmembrane helix</keyword>